<organism evidence="3 4">
    <name type="scientific">Amazona collaria</name>
    <name type="common">yellow-billed parrot</name>
    <dbReference type="NCBI Taxonomy" id="241587"/>
    <lineage>
        <taxon>Eukaryota</taxon>
        <taxon>Metazoa</taxon>
        <taxon>Chordata</taxon>
        <taxon>Craniata</taxon>
        <taxon>Vertebrata</taxon>
        <taxon>Euteleostomi</taxon>
        <taxon>Archelosauria</taxon>
        <taxon>Archosauria</taxon>
        <taxon>Dinosauria</taxon>
        <taxon>Saurischia</taxon>
        <taxon>Theropoda</taxon>
        <taxon>Coelurosauria</taxon>
        <taxon>Aves</taxon>
        <taxon>Neognathae</taxon>
        <taxon>Neoaves</taxon>
        <taxon>Telluraves</taxon>
        <taxon>Australaves</taxon>
        <taxon>Psittaciformes</taxon>
        <taxon>Psittacidae</taxon>
        <taxon>Amazona</taxon>
    </lineage>
</organism>
<dbReference type="SUPFAM" id="SSF51735">
    <property type="entry name" value="NAD(P)-binding Rossmann-fold domains"/>
    <property type="match status" value="1"/>
</dbReference>
<dbReference type="GO" id="GO:0006703">
    <property type="term" value="P:estrogen biosynthetic process"/>
    <property type="evidence" value="ECO:0007669"/>
    <property type="project" value="TreeGrafter"/>
</dbReference>
<keyword evidence="2" id="KW-0560">Oxidoreductase</keyword>
<reference evidence="3" key="2">
    <citation type="submission" date="2025-09" db="UniProtKB">
        <authorList>
            <consortium name="Ensembl"/>
        </authorList>
    </citation>
    <scope>IDENTIFICATION</scope>
</reference>
<dbReference type="AlphaFoldDB" id="A0A8B9G4V1"/>
<proteinExistence type="inferred from homology"/>
<protein>
    <submittedName>
        <fullName evidence="3">Uncharacterized protein</fullName>
    </submittedName>
</protein>
<dbReference type="InterPro" id="IPR002347">
    <property type="entry name" value="SDR_fam"/>
</dbReference>
<accession>A0A8B9G4V1</accession>
<dbReference type="PANTHER" id="PTHR43391">
    <property type="entry name" value="RETINOL DEHYDROGENASE-RELATED"/>
    <property type="match status" value="1"/>
</dbReference>
<name>A0A8B9G4V1_9PSIT</name>
<dbReference type="InterPro" id="IPR020904">
    <property type="entry name" value="Sc_DH/Rdtase_CS"/>
</dbReference>
<dbReference type="Gene3D" id="3.40.50.720">
    <property type="entry name" value="NAD(P)-binding Rossmann-like Domain"/>
    <property type="match status" value="1"/>
</dbReference>
<reference evidence="3" key="1">
    <citation type="submission" date="2025-08" db="UniProtKB">
        <authorList>
            <consortium name="Ensembl"/>
        </authorList>
    </citation>
    <scope>IDENTIFICATION</scope>
</reference>
<dbReference type="PROSITE" id="PS00061">
    <property type="entry name" value="ADH_SHORT"/>
    <property type="match status" value="1"/>
</dbReference>
<evidence type="ECO:0000256" key="2">
    <source>
        <dbReference type="ARBA" id="ARBA00023002"/>
    </source>
</evidence>
<keyword evidence="4" id="KW-1185">Reference proteome</keyword>
<sequence>ARRVQGAGSPVLCPAVCNAGVGLMGPLETCTDQDMKNVFDVNLFGAIRTIQAFLPTMKRRRAGRIIVSSCGSAPGLPFNSVYCASKFAVEGLCESLAIVLRPFNIQYLRHCQGLFREEAQDVEEVLQVRRGAGLRGGAASWGRGSDSLRFRCSWKPWAAPAHPCAAPPASSWRRSHA</sequence>
<evidence type="ECO:0000313" key="4">
    <source>
        <dbReference type="Proteomes" id="UP000694522"/>
    </source>
</evidence>
<dbReference type="GO" id="GO:0005829">
    <property type="term" value="C:cytosol"/>
    <property type="evidence" value="ECO:0007669"/>
    <property type="project" value="TreeGrafter"/>
</dbReference>
<dbReference type="PANTHER" id="PTHR43391:SF15">
    <property type="entry name" value="17-BETA-HYDROXYSTEROID DEHYDROGENASE TYPE 1"/>
    <property type="match status" value="1"/>
</dbReference>
<dbReference type="GO" id="GO:0004303">
    <property type="term" value="F:estradiol 17-beta-dehydrogenase [NAD(P)+] activity"/>
    <property type="evidence" value="ECO:0007669"/>
    <property type="project" value="TreeGrafter"/>
</dbReference>
<dbReference type="Pfam" id="PF00106">
    <property type="entry name" value="adh_short"/>
    <property type="match status" value="1"/>
</dbReference>
<evidence type="ECO:0000313" key="3">
    <source>
        <dbReference type="Ensembl" id="ENSACOP00000019087.1"/>
    </source>
</evidence>
<dbReference type="InterPro" id="IPR036291">
    <property type="entry name" value="NAD(P)-bd_dom_sf"/>
</dbReference>
<evidence type="ECO:0000256" key="1">
    <source>
        <dbReference type="ARBA" id="ARBA00006484"/>
    </source>
</evidence>
<dbReference type="Proteomes" id="UP000694522">
    <property type="component" value="Unplaced"/>
</dbReference>
<dbReference type="Ensembl" id="ENSACOT00000019767.1">
    <property type="protein sequence ID" value="ENSACOP00000019087.1"/>
    <property type="gene ID" value="ENSACOG00000013144.1"/>
</dbReference>
<comment type="similarity">
    <text evidence="1">Belongs to the short-chain dehydrogenases/reductases (SDR) family.</text>
</comment>